<feature type="compositionally biased region" description="Gly residues" evidence="4">
    <location>
        <begin position="838"/>
        <end position="849"/>
    </location>
</feature>
<feature type="region of interest" description="Disordered" evidence="4">
    <location>
        <begin position="828"/>
        <end position="849"/>
    </location>
</feature>
<protein>
    <submittedName>
        <fullName evidence="7">TonB-dependent receptor plug domain protein</fullName>
    </submittedName>
</protein>
<keyword evidence="7" id="KW-0675">Receptor</keyword>
<feature type="domain" description="TonB-dependent receptor plug" evidence="5">
    <location>
        <begin position="141"/>
        <end position="220"/>
    </location>
</feature>
<evidence type="ECO:0000256" key="1">
    <source>
        <dbReference type="ARBA" id="ARBA00004442"/>
    </source>
</evidence>
<evidence type="ECO:0000259" key="5">
    <source>
        <dbReference type="Pfam" id="PF07715"/>
    </source>
</evidence>
<dbReference type="Gene3D" id="2.40.170.20">
    <property type="entry name" value="TonB-dependent receptor, beta-barrel domain"/>
    <property type="match status" value="1"/>
</dbReference>
<dbReference type="Proteomes" id="UP000004295">
    <property type="component" value="Unassembled WGS sequence"/>
</dbReference>
<organism evidence="7 8">
    <name type="scientific">Porphyromonas endodontalis (strain ATCC 35406 / DSM 24491 / JCM 8526 / CCUG 16442 / BCRC 14492 / NCTC 13058 / HG 370)</name>
    <name type="common">Bacteroides endodontalis</name>
    <dbReference type="NCBI Taxonomy" id="553175"/>
    <lineage>
        <taxon>Bacteria</taxon>
        <taxon>Pseudomonadati</taxon>
        <taxon>Bacteroidota</taxon>
        <taxon>Bacteroidia</taxon>
        <taxon>Bacteroidales</taxon>
        <taxon>Porphyromonadaceae</taxon>
        <taxon>Porphyromonas</taxon>
    </lineage>
</organism>
<evidence type="ECO:0000256" key="4">
    <source>
        <dbReference type="SAM" id="MobiDB-lite"/>
    </source>
</evidence>
<evidence type="ECO:0000256" key="2">
    <source>
        <dbReference type="ARBA" id="ARBA00023136"/>
    </source>
</evidence>
<feature type="compositionally biased region" description="Basic and acidic residues" evidence="4">
    <location>
        <begin position="828"/>
        <end position="837"/>
    </location>
</feature>
<dbReference type="InterPro" id="IPR041700">
    <property type="entry name" value="OMP_b-brl_3"/>
</dbReference>
<dbReference type="InterPro" id="IPR037066">
    <property type="entry name" value="Plug_dom_sf"/>
</dbReference>
<evidence type="ECO:0000313" key="7">
    <source>
        <dbReference type="EMBL" id="EEN83587.1"/>
    </source>
</evidence>
<dbReference type="Pfam" id="PF07715">
    <property type="entry name" value="Plug"/>
    <property type="match status" value="1"/>
</dbReference>
<dbReference type="Pfam" id="PF14905">
    <property type="entry name" value="OMP_b-brl_3"/>
    <property type="match status" value="1"/>
</dbReference>
<dbReference type="PANTHER" id="PTHR40980">
    <property type="entry name" value="PLUG DOMAIN-CONTAINING PROTEIN"/>
    <property type="match status" value="1"/>
</dbReference>
<keyword evidence="2" id="KW-0472">Membrane</keyword>
<evidence type="ECO:0000256" key="3">
    <source>
        <dbReference type="ARBA" id="ARBA00023237"/>
    </source>
</evidence>
<name>C3J7Y7_POREA</name>
<reference evidence="7 8" key="1">
    <citation type="submission" date="2009-04" db="EMBL/GenBank/DDBJ databases">
        <authorList>
            <person name="Sebastian Y."/>
            <person name="Madupu R."/>
            <person name="Durkin A.S."/>
            <person name="Torralba M."/>
            <person name="Methe B."/>
            <person name="Sutton G.G."/>
            <person name="Strausberg R.L."/>
            <person name="Nelson K.E."/>
        </authorList>
    </citation>
    <scope>NUCLEOTIDE SEQUENCE [LARGE SCALE GENOMIC DNA]</scope>
    <source>
        <strain evidence="8">ATCC 35406 / BCRC 14492 / JCM 8526 / NCTC 13058 / HG 370</strain>
    </source>
</reference>
<dbReference type="AlphaFoldDB" id="C3J7Y7"/>
<dbReference type="InterPro" id="IPR012910">
    <property type="entry name" value="Plug_dom"/>
</dbReference>
<dbReference type="EMBL" id="ACNN01000005">
    <property type="protein sequence ID" value="EEN83587.1"/>
    <property type="molecule type" value="Genomic_DNA"/>
</dbReference>
<dbReference type="InterPro" id="IPR036942">
    <property type="entry name" value="Beta-barrel_TonB_sf"/>
</dbReference>
<gene>
    <name evidence="7" type="ORF">POREN0001_1230</name>
</gene>
<proteinExistence type="predicted"/>
<dbReference type="STRING" id="553175.POREN0001_1230"/>
<comment type="caution">
    <text evidence="7">The sequence shown here is derived from an EMBL/GenBank/DDBJ whole genome shotgun (WGS) entry which is preliminary data.</text>
</comment>
<keyword evidence="8" id="KW-1185">Reference proteome</keyword>
<dbReference type="GO" id="GO:0009279">
    <property type="term" value="C:cell outer membrane"/>
    <property type="evidence" value="ECO:0007669"/>
    <property type="project" value="UniProtKB-SubCell"/>
</dbReference>
<dbReference type="PANTHER" id="PTHR40980:SF4">
    <property type="entry name" value="TONB-DEPENDENT RECEPTOR-LIKE BETA-BARREL DOMAIN-CONTAINING PROTEIN"/>
    <property type="match status" value="1"/>
</dbReference>
<feature type="domain" description="Outer membrane protein beta-barrel" evidence="6">
    <location>
        <begin position="380"/>
        <end position="797"/>
    </location>
</feature>
<comment type="subcellular location">
    <subcellularLocation>
        <location evidence="1">Cell outer membrane</location>
    </subcellularLocation>
</comment>
<accession>C3J7Y7</accession>
<dbReference type="InterPro" id="IPR008969">
    <property type="entry name" value="CarboxyPept-like_regulatory"/>
</dbReference>
<dbReference type="Gene3D" id="2.170.130.10">
    <property type="entry name" value="TonB-dependent receptor, plug domain"/>
    <property type="match status" value="1"/>
</dbReference>
<evidence type="ECO:0000313" key="8">
    <source>
        <dbReference type="Proteomes" id="UP000004295"/>
    </source>
</evidence>
<evidence type="ECO:0000259" key="6">
    <source>
        <dbReference type="Pfam" id="PF14905"/>
    </source>
</evidence>
<dbReference type="RefSeq" id="WP_004332054.1">
    <property type="nucleotide sequence ID" value="NZ_ACNN01000005.1"/>
</dbReference>
<dbReference type="eggNOG" id="COG4771">
    <property type="taxonomic scope" value="Bacteria"/>
</dbReference>
<sequence>MTFLLALYLGIGGAGAQNGHLLRGMVLDSLSREPVPFAAVSFTPIAEGKEGSALQQLTDDGGRFAISLPVANEYKVEASFVGKKMQSQILPYSKVKSMGMLRLFMEDDAENLAEVTVTAARPLVRLDADRIAYNVKDDPLSKAESLRDMLRKVPLVTVDGEGNVSVKGSKNFRIYLNGKPSKMISSNPKEVLRSIPASTIKSVEVITEPGVKYEAEGVGAILNIITEQTSFEGYQAQVGVNGSIIQPGGGGNVFFTSKVGKFGVTANYHGGVYNFSMMPMLNTSVLTYRDTGIRLTSENTVERNKSRYGYHMGGLNLTYDINERNLLSLNVDLSSHNTPGVNITTTRTEDPSGKLLAKDGLRADTKSSSTTLETRLDYEHTTALKGESLTLSYQWVHTPNHSEVLTDQKIFDPKNAESILQTNRQFSQTDATFNEHTGQIDYVRPFGDKWKVEAGLKSIFRLGATESVFKVLDKISNEWVVGSLFGQHLGISGSPMAYKQNIYGAYGNVTYRKGNVNLVAGARAEYGVQNVEFAKEPKANLHHTFLDVVPQLIATWTLADADQLKLGYNYRIQRPSITQLNPYREQVSPLQVKYGNENLSNERVHALDATYSHYTQKFSLMLSASYQFSNNKVEEYFFSQLDDKGNRILHQTYTDKGKMRSLGFNIFTQYVPASWVRLYLQSNLNFVTLDASGIKINGKDDYGNTVMKGLGGNSFMGATFTLPKNWSLGVNAGIFIQPPTINLKSFWGSWHHLSVSKSFLKQRLTVSGWISNPLSPWYDLRIAMSSPSFSGETHVRNYGLSTGVSISYSFGNLKSAIRKVSRTIENKDLMSSEKKEQGAGGAAGGVGGN</sequence>
<dbReference type="GeneID" id="93365546"/>
<keyword evidence="3" id="KW-0998">Cell outer membrane</keyword>
<dbReference type="SUPFAM" id="SSF49464">
    <property type="entry name" value="Carboxypeptidase regulatory domain-like"/>
    <property type="match status" value="1"/>
</dbReference>
<dbReference type="SUPFAM" id="SSF56935">
    <property type="entry name" value="Porins"/>
    <property type="match status" value="1"/>
</dbReference>